<evidence type="ECO:0000313" key="1">
    <source>
        <dbReference type="EMBL" id="GAE15779.1"/>
    </source>
</evidence>
<gene>
    <name evidence="1" type="ORF">JCM6292_2109</name>
</gene>
<comment type="caution">
    <text evidence="1">The sequence shown here is derived from an EMBL/GenBank/DDBJ whole genome shotgun (WGS) entry which is preliminary data.</text>
</comment>
<dbReference type="EMBL" id="BAIQ01000021">
    <property type="protein sequence ID" value="GAE15779.1"/>
    <property type="molecule type" value="Genomic_DNA"/>
</dbReference>
<dbReference type="AlphaFoldDB" id="W4P9C1"/>
<sequence>MSHVTQYHIAEVLQEVCTQMKDVSANVFPESRPSATQQQMNDFIVVSLPVLIDDQNAFQRTTLRIEIFVKNRASGVAYTKKLQELLNATIRKFPIVTKRFSATAPRLLLKGADGLGFTAWNVQAKLIINTTDSYK</sequence>
<accession>W4P9C1</accession>
<organism evidence="1 2">
    <name type="scientific">Bacteroides pyogenes JCM 6292</name>
    <dbReference type="NCBI Taxonomy" id="1235809"/>
    <lineage>
        <taxon>Bacteria</taxon>
        <taxon>Pseudomonadati</taxon>
        <taxon>Bacteroidota</taxon>
        <taxon>Bacteroidia</taxon>
        <taxon>Bacteroidales</taxon>
        <taxon>Bacteroidaceae</taxon>
        <taxon>Bacteroides</taxon>
    </lineage>
</organism>
<evidence type="ECO:0000313" key="2">
    <source>
        <dbReference type="Proteomes" id="UP000018861"/>
    </source>
</evidence>
<proteinExistence type="predicted"/>
<name>W4P9C1_9BACE</name>
<protein>
    <submittedName>
        <fullName evidence="1">Uncharacterized protein</fullName>
    </submittedName>
</protein>
<reference evidence="1 2" key="1">
    <citation type="journal article" date="2014" name="Genome Announc.">
        <title>Draft Genome Sequences of Three Strains of Bacteroides pyogenes Isolated from a Cat and Swine.</title>
        <authorList>
            <person name="Sakamoto M."/>
            <person name="Oshima K."/>
            <person name="Suda W."/>
            <person name="Kitamura K."/>
            <person name="Iida T."/>
            <person name="Hattori M."/>
            <person name="Ohkuma M."/>
        </authorList>
    </citation>
    <scope>NUCLEOTIDE SEQUENCE [LARGE SCALE GENOMIC DNA]</scope>
    <source>
        <strain evidence="1 2">JCM 6292</strain>
    </source>
</reference>
<dbReference type="Proteomes" id="UP000018861">
    <property type="component" value="Unassembled WGS sequence"/>
</dbReference>